<dbReference type="ExpressionAtlas" id="A0A1D6JQZ8">
    <property type="expression patterns" value="baseline and differential"/>
</dbReference>
<feature type="compositionally biased region" description="Basic residues" evidence="1">
    <location>
        <begin position="238"/>
        <end position="252"/>
    </location>
</feature>
<accession>A0A1D6JQZ8</accession>
<evidence type="ECO:0000313" key="2">
    <source>
        <dbReference type="EMBL" id="ONL94380.1"/>
    </source>
</evidence>
<reference evidence="2" key="1">
    <citation type="submission" date="2015-12" db="EMBL/GenBank/DDBJ databases">
        <title>Update maize B73 reference genome by single molecule sequencing technologies.</title>
        <authorList>
            <consortium name="Maize Genome Sequencing Project"/>
            <person name="Ware D."/>
        </authorList>
    </citation>
    <scope>NUCLEOTIDE SEQUENCE [LARGE SCALE GENOMIC DNA]</scope>
    <source>
        <tissue evidence="2">Seedling</tissue>
    </source>
</reference>
<gene>
    <name evidence="2" type="ORF">ZEAMMB73_Zm00001d027956</name>
</gene>
<protein>
    <submittedName>
        <fullName evidence="2">Uncharacterized protein</fullName>
    </submittedName>
</protein>
<organism evidence="2">
    <name type="scientific">Zea mays</name>
    <name type="common">Maize</name>
    <dbReference type="NCBI Taxonomy" id="4577"/>
    <lineage>
        <taxon>Eukaryota</taxon>
        <taxon>Viridiplantae</taxon>
        <taxon>Streptophyta</taxon>
        <taxon>Embryophyta</taxon>
        <taxon>Tracheophyta</taxon>
        <taxon>Spermatophyta</taxon>
        <taxon>Magnoliopsida</taxon>
        <taxon>Liliopsida</taxon>
        <taxon>Poales</taxon>
        <taxon>Poaceae</taxon>
        <taxon>PACMAD clade</taxon>
        <taxon>Panicoideae</taxon>
        <taxon>Andropogonodae</taxon>
        <taxon>Andropogoneae</taxon>
        <taxon>Tripsacinae</taxon>
        <taxon>Zea</taxon>
    </lineage>
</organism>
<name>A0A1D6JQZ8_MAIZE</name>
<proteinExistence type="predicted"/>
<feature type="compositionally biased region" description="Low complexity" evidence="1">
    <location>
        <begin position="25"/>
        <end position="35"/>
    </location>
</feature>
<sequence>MVTTTVKSRPPHASFAMSGGRRRSSPVAPSCSSVPGRSLVPLCCLILVLLSFSMSSSAVAAEDCVEDSDGADGDGCCLSFRDVCADRSSFCFSSSVAQMLLASEDAAEAPDLELPRGWEPSSLPLSFPMSGGGGMVTCSSVDSSLTRARDGLGRGDDARARYDVASCQAPLVLTIGCGDRPRRMALSVIGPHVFTDSSTVSCSWLQSGERQGCEERRGCCCGCGCAFPEERVHLRHMGRPFPRKPAGGRKGGRATQDA</sequence>
<feature type="region of interest" description="Disordered" evidence="1">
    <location>
        <begin position="1"/>
        <end position="35"/>
    </location>
</feature>
<dbReference type="EMBL" id="CM007647">
    <property type="protein sequence ID" value="ONL94380.1"/>
    <property type="molecule type" value="Genomic_DNA"/>
</dbReference>
<evidence type="ECO:0000256" key="1">
    <source>
        <dbReference type="SAM" id="MobiDB-lite"/>
    </source>
</evidence>
<feature type="region of interest" description="Disordered" evidence="1">
    <location>
        <begin position="238"/>
        <end position="258"/>
    </location>
</feature>
<dbReference type="AlphaFoldDB" id="A0A1D6JQZ8"/>